<gene>
    <name evidence="1" type="ORF">GWI33_008816</name>
</gene>
<accession>A0A834IE51</accession>
<organism evidence="1 2">
    <name type="scientific">Rhynchophorus ferrugineus</name>
    <name type="common">Red palm weevil</name>
    <name type="synonym">Curculio ferrugineus</name>
    <dbReference type="NCBI Taxonomy" id="354439"/>
    <lineage>
        <taxon>Eukaryota</taxon>
        <taxon>Metazoa</taxon>
        <taxon>Ecdysozoa</taxon>
        <taxon>Arthropoda</taxon>
        <taxon>Hexapoda</taxon>
        <taxon>Insecta</taxon>
        <taxon>Pterygota</taxon>
        <taxon>Neoptera</taxon>
        <taxon>Endopterygota</taxon>
        <taxon>Coleoptera</taxon>
        <taxon>Polyphaga</taxon>
        <taxon>Cucujiformia</taxon>
        <taxon>Curculionidae</taxon>
        <taxon>Dryophthorinae</taxon>
        <taxon>Rhynchophorus</taxon>
    </lineage>
</organism>
<keyword evidence="2" id="KW-1185">Reference proteome</keyword>
<dbReference type="AlphaFoldDB" id="A0A834IE51"/>
<evidence type="ECO:0000313" key="2">
    <source>
        <dbReference type="Proteomes" id="UP000625711"/>
    </source>
</evidence>
<sequence length="77" mass="8887">MTTMLLITFSCPKNHCMTRNTTEDIFVAGGTFRRTLTGCRASQDPAELREEEKLIKPKKIKINKRPDEDPYPLVFDK</sequence>
<proteinExistence type="predicted"/>
<dbReference type="EMBL" id="JAACXV010000408">
    <property type="protein sequence ID" value="KAF7278044.1"/>
    <property type="molecule type" value="Genomic_DNA"/>
</dbReference>
<reference evidence="1" key="1">
    <citation type="submission" date="2020-08" db="EMBL/GenBank/DDBJ databases">
        <title>Genome sequencing and assembly of the red palm weevil Rhynchophorus ferrugineus.</title>
        <authorList>
            <person name="Dias G.B."/>
            <person name="Bergman C.M."/>
            <person name="Manee M."/>
        </authorList>
    </citation>
    <scope>NUCLEOTIDE SEQUENCE</scope>
    <source>
        <strain evidence="1">AA-2017</strain>
        <tissue evidence="1">Whole larva</tissue>
    </source>
</reference>
<evidence type="ECO:0000313" key="1">
    <source>
        <dbReference type="EMBL" id="KAF7278044.1"/>
    </source>
</evidence>
<comment type="caution">
    <text evidence="1">The sequence shown here is derived from an EMBL/GenBank/DDBJ whole genome shotgun (WGS) entry which is preliminary data.</text>
</comment>
<name>A0A834IE51_RHYFE</name>
<protein>
    <submittedName>
        <fullName evidence="1">Uncharacterized protein</fullName>
    </submittedName>
</protein>
<dbReference type="Proteomes" id="UP000625711">
    <property type="component" value="Unassembled WGS sequence"/>
</dbReference>